<evidence type="ECO:0000256" key="1">
    <source>
        <dbReference type="ARBA" id="ARBA00012528"/>
    </source>
</evidence>
<sequence>MLWMRQTLWCQAKKKPFLLEYARHFTLELGLCLGLGLGGVVLVAPASFATSAIESGVSAAKVPISKAENWERVTDTVFRHLTVQNGLPQFSATSLAQDDDGFIWVGTQGGLARWDGYRFRNYLPLANDPTSLPDNYIMSLHKDVKGRLWIGTNGGGLAQYDKKADRFLRVPTGPQGLSHVTINSITSDQRGDLWLATRDGLNFYRPETGEVKIFRKSETGLPSNLVRAVTRDQGEFIWVGTSEGLLKIHAITHEMTRVALPIPAGRSQRVVSICVGVDGKVWVGTFDSGAFYIAPDDPEPKRLLVQKPFSKDREFVNENVFYIQKVGDDEIWLGTYGAGIVAVNTKTFDTRRMQHETNRQSSLADNSVWSIMRDRSGLVWVGGQRGISIHDPSSKGILSLFGGDTRSHGLQGIDFFSAYGAPDGTVWLGSQNQGVSILEPDSAQFRSLKFDDTRGPTSMPQSTIFTMYPVGDKDVYIGTDKGLYRSNARGTATRRLSLPPRNPGLRVAALLQVESSLFVGGPEGLWEMDLRSSQDKAVQPPWAKAIETKFITELKQAPDGAMWIATLQDGLYRYDAKTQSLLNIKPDGKSKSALTHRNVSSMLFDSRAWLWVGMQGGGLDLLRPGKKPGEFEFTHFGKAEKLPNDLVNKILEDDQGNIWVSTDEGLARIDGRTLELTPLGEPDGVSITGYWATSGAKTVNGNLIFGGVGGLTIVRPALVRPYQYSPPLVLTNVQIGGKTVAVNHNRFVGPQAELLTVQPDANSMVVEFAALDFTAADHNRYAYRLEGYDKDWIETDATRRLAAYTNLPPGDYRLHLRGSNRNGVWTQPDLTLNVRVLPAWYQTWWAYFLYLALFSALVFGLIRWRLWALREKNRKLENVILQRTRELEASRRALEQQSLTDPLTGLRNRRYLHYCINEDLARVQRNYAKGPSTHGDLIFMMVDIDHFKSVNDQYGHAAGDQVLTQTTAILQECVRESDTIIRWGGEEFLILARDTNYEEAKDLAERIRLKVDTHRFTMSDGEVIQRSCSIGFAPYPFFSEKAEFFAWEQVISLADHCLYAAKGGGRNAWVGMRALVTPSENSAEVGAKQQVAEMLAKGQIVMHSSRPDFCASS</sequence>
<name>A0ABY9RPG1_9BURK</name>
<dbReference type="SUPFAM" id="SSF55073">
    <property type="entry name" value="Nucleotide cyclase"/>
    <property type="match status" value="1"/>
</dbReference>
<dbReference type="Gene3D" id="2.60.40.10">
    <property type="entry name" value="Immunoglobulins"/>
    <property type="match status" value="1"/>
</dbReference>
<dbReference type="InterPro" id="IPR000160">
    <property type="entry name" value="GGDEF_dom"/>
</dbReference>
<dbReference type="InterPro" id="IPR015943">
    <property type="entry name" value="WD40/YVTN_repeat-like_dom_sf"/>
</dbReference>
<keyword evidence="3" id="KW-0472">Membrane</keyword>
<dbReference type="EMBL" id="CP133720">
    <property type="protein sequence ID" value="WMW82584.1"/>
    <property type="molecule type" value="Genomic_DNA"/>
</dbReference>
<protein>
    <recommendedName>
        <fullName evidence="1">diguanylate cyclase</fullName>
        <ecNumber evidence="1">2.7.7.65</ecNumber>
    </recommendedName>
</protein>
<keyword evidence="5" id="KW-0808">Transferase</keyword>
<keyword evidence="5" id="KW-0548">Nucleotidyltransferase</keyword>
<keyword evidence="3" id="KW-1133">Transmembrane helix</keyword>
<gene>
    <name evidence="5" type="ORF">RF679_00215</name>
</gene>
<evidence type="ECO:0000256" key="3">
    <source>
        <dbReference type="SAM" id="Phobius"/>
    </source>
</evidence>
<evidence type="ECO:0000313" key="6">
    <source>
        <dbReference type="Proteomes" id="UP001181355"/>
    </source>
</evidence>
<dbReference type="InterPro" id="IPR011110">
    <property type="entry name" value="Reg_prop"/>
</dbReference>
<feature type="domain" description="GGDEF" evidence="4">
    <location>
        <begin position="935"/>
        <end position="1074"/>
    </location>
</feature>
<keyword evidence="6" id="KW-1185">Reference proteome</keyword>
<dbReference type="InterPro" id="IPR043128">
    <property type="entry name" value="Rev_trsase/Diguanyl_cyclase"/>
</dbReference>
<keyword evidence="3" id="KW-0812">Transmembrane</keyword>
<dbReference type="Proteomes" id="UP001181355">
    <property type="component" value="Chromosome"/>
</dbReference>
<dbReference type="InterPro" id="IPR029787">
    <property type="entry name" value="Nucleotide_cyclase"/>
</dbReference>
<dbReference type="Pfam" id="PF07495">
    <property type="entry name" value="Y_Y_Y"/>
    <property type="match status" value="1"/>
</dbReference>
<dbReference type="InterPro" id="IPR013783">
    <property type="entry name" value="Ig-like_fold"/>
</dbReference>
<dbReference type="Gene3D" id="3.30.70.270">
    <property type="match status" value="1"/>
</dbReference>
<accession>A0ABY9RPG1</accession>
<evidence type="ECO:0000313" key="5">
    <source>
        <dbReference type="EMBL" id="WMW82584.1"/>
    </source>
</evidence>
<organism evidence="5 6">
    <name type="scientific">Undibacterium cyanobacteriorum</name>
    <dbReference type="NCBI Taxonomy" id="3073561"/>
    <lineage>
        <taxon>Bacteria</taxon>
        <taxon>Pseudomonadati</taxon>
        <taxon>Pseudomonadota</taxon>
        <taxon>Betaproteobacteria</taxon>
        <taxon>Burkholderiales</taxon>
        <taxon>Oxalobacteraceae</taxon>
        <taxon>Undibacterium</taxon>
    </lineage>
</organism>
<dbReference type="PANTHER" id="PTHR45138:SF9">
    <property type="entry name" value="DIGUANYLATE CYCLASE DGCM-RELATED"/>
    <property type="match status" value="1"/>
</dbReference>
<proteinExistence type="predicted"/>
<dbReference type="Gene3D" id="2.130.10.10">
    <property type="entry name" value="YVTN repeat-like/Quinoprotein amine dehydrogenase"/>
    <property type="match status" value="2"/>
</dbReference>
<dbReference type="PROSITE" id="PS50887">
    <property type="entry name" value="GGDEF"/>
    <property type="match status" value="1"/>
</dbReference>
<dbReference type="GO" id="GO:0052621">
    <property type="term" value="F:diguanylate cyclase activity"/>
    <property type="evidence" value="ECO:0007669"/>
    <property type="project" value="UniProtKB-EC"/>
</dbReference>
<dbReference type="EC" id="2.7.7.65" evidence="1"/>
<dbReference type="InterPro" id="IPR011123">
    <property type="entry name" value="Y_Y_Y"/>
</dbReference>
<reference evidence="5" key="1">
    <citation type="submission" date="2023-09" db="EMBL/GenBank/DDBJ databases">
        <title>Undibacterium sp. 20NA77.5 isolated from freshwater.</title>
        <authorList>
            <person name="Le V."/>
            <person name="Ko S.-R."/>
            <person name="Ahn C.-Y."/>
            <person name="Oh H.-M."/>
        </authorList>
    </citation>
    <scope>NUCLEOTIDE SEQUENCE</scope>
    <source>
        <strain evidence="5">20NA77.5</strain>
    </source>
</reference>
<dbReference type="RefSeq" id="WP_309484055.1">
    <property type="nucleotide sequence ID" value="NZ_CP133720.1"/>
</dbReference>
<keyword evidence="5" id="KW-0560">Oxidoreductase</keyword>
<dbReference type="CDD" id="cd01949">
    <property type="entry name" value="GGDEF"/>
    <property type="match status" value="1"/>
</dbReference>
<dbReference type="Pfam" id="PF07494">
    <property type="entry name" value="Reg_prop"/>
    <property type="match status" value="4"/>
</dbReference>
<dbReference type="SMART" id="SM00267">
    <property type="entry name" value="GGDEF"/>
    <property type="match status" value="1"/>
</dbReference>
<dbReference type="Pfam" id="PF00990">
    <property type="entry name" value="GGDEF"/>
    <property type="match status" value="1"/>
</dbReference>
<dbReference type="NCBIfam" id="TIGR00254">
    <property type="entry name" value="GGDEF"/>
    <property type="match status" value="1"/>
</dbReference>
<dbReference type="GO" id="GO:0016491">
    <property type="term" value="F:oxidoreductase activity"/>
    <property type="evidence" value="ECO:0007669"/>
    <property type="project" value="UniProtKB-KW"/>
</dbReference>
<dbReference type="PANTHER" id="PTHR45138">
    <property type="entry name" value="REGULATORY COMPONENTS OF SENSORY TRANSDUCTION SYSTEM"/>
    <property type="match status" value="1"/>
</dbReference>
<evidence type="ECO:0000259" key="4">
    <source>
        <dbReference type="PROSITE" id="PS50887"/>
    </source>
</evidence>
<comment type="catalytic activity">
    <reaction evidence="2">
        <text>2 GTP = 3',3'-c-di-GMP + 2 diphosphate</text>
        <dbReference type="Rhea" id="RHEA:24898"/>
        <dbReference type="ChEBI" id="CHEBI:33019"/>
        <dbReference type="ChEBI" id="CHEBI:37565"/>
        <dbReference type="ChEBI" id="CHEBI:58805"/>
        <dbReference type="EC" id="2.7.7.65"/>
    </reaction>
</comment>
<dbReference type="SUPFAM" id="SSF63829">
    <property type="entry name" value="Calcium-dependent phosphotriesterase"/>
    <property type="match status" value="2"/>
</dbReference>
<evidence type="ECO:0000256" key="2">
    <source>
        <dbReference type="ARBA" id="ARBA00034247"/>
    </source>
</evidence>
<dbReference type="InterPro" id="IPR050469">
    <property type="entry name" value="Diguanylate_Cyclase"/>
</dbReference>
<feature type="transmembrane region" description="Helical" evidence="3">
    <location>
        <begin position="844"/>
        <end position="866"/>
    </location>
</feature>